<name>A0A0J1FQU6_9FIRM</name>
<reference evidence="1 2" key="1">
    <citation type="submission" date="2015-06" db="EMBL/GenBank/DDBJ databases">
        <title>Draft genome of the moderately acidophilic sulfate reducer Candidatus Desulfosporosinus acididurans strain M1.</title>
        <authorList>
            <person name="Poehlein A."/>
            <person name="Petzsch P."/>
            <person name="Johnson B.D."/>
            <person name="Schloemann M."/>
            <person name="Daniel R."/>
            <person name="Muehling M."/>
        </authorList>
    </citation>
    <scope>NUCLEOTIDE SEQUENCE [LARGE SCALE GENOMIC DNA]</scope>
    <source>
        <strain evidence="1 2">M1</strain>
    </source>
</reference>
<protein>
    <submittedName>
        <fullName evidence="1">Uncharacterized protein</fullName>
    </submittedName>
</protein>
<keyword evidence="2" id="KW-1185">Reference proteome</keyword>
<dbReference type="EMBL" id="LDZY01000006">
    <property type="protein sequence ID" value="KLU65875.1"/>
    <property type="molecule type" value="Genomic_DNA"/>
</dbReference>
<gene>
    <name evidence="1" type="ORF">DEAC_c19110</name>
</gene>
<comment type="caution">
    <text evidence="1">The sequence shown here is derived from an EMBL/GenBank/DDBJ whole genome shotgun (WGS) entry which is preliminary data.</text>
</comment>
<dbReference type="RefSeq" id="WP_047809804.1">
    <property type="nucleotide sequence ID" value="NZ_LDZY01000006.1"/>
</dbReference>
<accession>A0A0J1FQU6</accession>
<dbReference type="STRING" id="476652.DEAC_c19110"/>
<proteinExistence type="predicted"/>
<organism evidence="1 2">
    <name type="scientific">Desulfosporosinus acididurans</name>
    <dbReference type="NCBI Taxonomy" id="476652"/>
    <lineage>
        <taxon>Bacteria</taxon>
        <taxon>Bacillati</taxon>
        <taxon>Bacillota</taxon>
        <taxon>Clostridia</taxon>
        <taxon>Eubacteriales</taxon>
        <taxon>Desulfitobacteriaceae</taxon>
        <taxon>Desulfosporosinus</taxon>
    </lineage>
</organism>
<sequence>MQNTNNEEREPELILTLDYIRELFIHNEDSMALQELECVFQRLEVIAQEMPVLAQGTFQQLLLRSLKYLEAKDYVRLSDVLIYEIKPLLKTE</sequence>
<evidence type="ECO:0000313" key="1">
    <source>
        <dbReference type="EMBL" id="KLU65875.1"/>
    </source>
</evidence>
<dbReference type="PATRIC" id="fig|476652.3.peg.1978"/>
<dbReference type="AlphaFoldDB" id="A0A0J1FQU6"/>
<dbReference type="Proteomes" id="UP000036356">
    <property type="component" value="Unassembled WGS sequence"/>
</dbReference>
<evidence type="ECO:0000313" key="2">
    <source>
        <dbReference type="Proteomes" id="UP000036356"/>
    </source>
</evidence>